<evidence type="ECO:0000313" key="1">
    <source>
        <dbReference type="EMBL" id="WRL44938.1"/>
    </source>
</evidence>
<gene>
    <name evidence="1" type="ORF">U5817_17200</name>
</gene>
<dbReference type="Proteomes" id="UP001626593">
    <property type="component" value="Chromosome"/>
</dbReference>
<reference evidence="1 2" key="1">
    <citation type="submission" date="2023-12" db="EMBL/GenBank/DDBJ databases">
        <title>A. evansii MAY27, complete genome.</title>
        <authorList>
            <person name="Wang Y."/>
        </authorList>
    </citation>
    <scope>NUCLEOTIDE SEQUENCE [LARGE SCALE GENOMIC DNA]</scope>
    <source>
        <strain evidence="1 2">MAY27</strain>
    </source>
</reference>
<keyword evidence="2" id="KW-1185">Reference proteome</keyword>
<dbReference type="EMBL" id="CP141259">
    <property type="protein sequence ID" value="WRL44938.1"/>
    <property type="molecule type" value="Genomic_DNA"/>
</dbReference>
<evidence type="ECO:0000313" key="2">
    <source>
        <dbReference type="Proteomes" id="UP001626593"/>
    </source>
</evidence>
<protein>
    <submittedName>
        <fullName evidence="1">SbcC/MukB-like Walker B domain-containing protein</fullName>
    </submittedName>
</protein>
<sequence length="263" mass="29739">MLNGTDGGVRSLRALNHELGRLKFGTDSFTIDWSNWGPEFKEHYDFFSAAYDLADAQETGGLFGDAVLSPEDCVVRDRLVALLLSNNQGRALRELQRIADYRNYRRYEIWKESDSGSRVALSEWGTGSGGQLETPAYIVRAAVVTNRLKHYEKGPHLHLLVNDESFAKMDERRAHDVMRFIRDSLGMQLVCAMPTKHAGALKSEFTKEWCFTRTDAEGNSRCHSPVRNRRSSASLASCFAWRRGARQSAFRCNSKVISRAIPK</sequence>
<organism evidence="1 2">
    <name type="scientific">Aromatoleum evansii</name>
    <name type="common">Azoarcus evansii</name>
    <dbReference type="NCBI Taxonomy" id="59406"/>
    <lineage>
        <taxon>Bacteria</taxon>
        <taxon>Pseudomonadati</taxon>
        <taxon>Pseudomonadota</taxon>
        <taxon>Betaproteobacteria</taxon>
        <taxon>Rhodocyclales</taxon>
        <taxon>Rhodocyclaceae</taxon>
        <taxon>Aromatoleum</taxon>
    </lineage>
</organism>
<proteinExistence type="predicted"/>
<accession>A0ABZ1ALA6</accession>
<name>A0ABZ1ALA6_AROEV</name>
<dbReference type="Pfam" id="PF13558">
    <property type="entry name" value="SbcC_Walker_B"/>
    <property type="match status" value="1"/>
</dbReference>
<dbReference type="RefSeq" id="WP_407278203.1">
    <property type="nucleotide sequence ID" value="NZ_CP141259.1"/>
</dbReference>